<keyword evidence="2" id="KW-1133">Transmembrane helix</keyword>
<name>U3AH20_9RHOB</name>
<accession>U3AH20</accession>
<dbReference type="eggNOG" id="ENOG5032KZN">
    <property type="taxonomic scope" value="Bacteria"/>
</dbReference>
<feature type="compositionally biased region" description="Basic and acidic residues" evidence="1">
    <location>
        <begin position="23"/>
        <end position="33"/>
    </location>
</feature>
<feature type="region of interest" description="Disordered" evidence="1">
    <location>
        <begin position="1"/>
        <end position="54"/>
    </location>
</feature>
<evidence type="ECO:0000313" key="3">
    <source>
        <dbReference type="EMBL" id="GAD56979.1"/>
    </source>
</evidence>
<feature type="transmembrane region" description="Helical" evidence="2">
    <location>
        <begin position="74"/>
        <end position="95"/>
    </location>
</feature>
<sequence>MRSTEGGSHACPHPHGGPAPPADRGDGPPDRAARVSAPAPVGRSRPTRGEAAQLAAIPSGAPAAVVRDRSMSQILAFAYAGLTALPMLMHLGVAAGAPLGRLTVGGRFPGRLSSAWRALALVQAALLATMAGAVLARAGIGAAPLAPLFWPALALTLLSLAANAASPSRPERLLWTPVLFLMAAAALGVGLS</sequence>
<gene>
    <name evidence="3" type="ORF">MBELCI_3031</name>
</gene>
<feature type="transmembrane region" description="Helical" evidence="2">
    <location>
        <begin position="148"/>
        <end position="166"/>
    </location>
</feature>
<comment type="caution">
    <text evidence="3">The sequence shown here is derived from an EMBL/GenBank/DDBJ whole genome shotgun (WGS) entry which is preliminary data.</text>
</comment>
<feature type="transmembrane region" description="Helical" evidence="2">
    <location>
        <begin position="172"/>
        <end position="191"/>
    </location>
</feature>
<protein>
    <submittedName>
        <fullName evidence="3">Uncharacterized protein</fullName>
    </submittedName>
</protein>
<reference evidence="3" key="1">
    <citation type="journal article" date="2013" name="Genome Announc.">
        <title>Draft Genome Sequence of Loktanella cinnabarina LL-001T, Isolated from Deep-Sea Floor Sediment.</title>
        <authorList>
            <person name="Nishi S."/>
            <person name="Tsubouchi T."/>
            <person name="Takaki Y."/>
            <person name="Koyanagi R."/>
            <person name="Satoh N."/>
            <person name="Maruyama T."/>
            <person name="Hatada Y."/>
        </authorList>
    </citation>
    <scope>NUCLEOTIDE SEQUENCE [LARGE SCALE GENOMIC DNA]</scope>
    <source>
        <strain evidence="3">LL-001</strain>
    </source>
</reference>
<evidence type="ECO:0000256" key="2">
    <source>
        <dbReference type="SAM" id="Phobius"/>
    </source>
</evidence>
<feature type="compositionally biased region" description="Low complexity" evidence="1">
    <location>
        <begin position="1"/>
        <end position="14"/>
    </location>
</feature>
<organism evidence="3 4">
    <name type="scientific">Limimaricola cinnabarinus LL-001</name>
    <dbReference type="NCBI Taxonomy" id="1337093"/>
    <lineage>
        <taxon>Bacteria</taxon>
        <taxon>Pseudomonadati</taxon>
        <taxon>Pseudomonadota</taxon>
        <taxon>Alphaproteobacteria</taxon>
        <taxon>Rhodobacterales</taxon>
        <taxon>Paracoccaceae</taxon>
        <taxon>Limimaricola</taxon>
    </lineage>
</organism>
<dbReference type="STRING" id="1337093.MBELCI_3031"/>
<dbReference type="Proteomes" id="UP000016566">
    <property type="component" value="Unassembled WGS sequence"/>
</dbReference>
<keyword evidence="2" id="KW-0812">Transmembrane</keyword>
<proteinExistence type="predicted"/>
<dbReference type="AlphaFoldDB" id="U3AH20"/>
<keyword evidence="4" id="KW-1185">Reference proteome</keyword>
<feature type="transmembrane region" description="Helical" evidence="2">
    <location>
        <begin position="115"/>
        <end position="136"/>
    </location>
</feature>
<dbReference type="EMBL" id="BATB01000055">
    <property type="protein sequence ID" value="GAD56979.1"/>
    <property type="molecule type" value="Genomic_DNA"/>
</dbReference>
<evidence type="ECO:0000256" key="1">
    <source>
        <dbReference type="SAM" id="MobiDB-lite"/>
    </source>
</evidence>
<evidence type="ECO:0000313" key="4">
    <source>
        <dbReference type="Proteomes" id="UP000016566"/>
    </source>
</evidence>
<keyword evidence="2" id="KW-0472">Membrane</keyword>